<feature type="domain" description="Photolyase/cryptochrome alpha/beta" evidence="2">
    <location>
        <begin position="49"/>
        <end position="181"/>
    </location>
</feature>
<dbReference type="EMBL" id="LR746265">
    <property type="protein sequence ID" value="CAA7391702.1"/>
    <property type="molecule type" value="Genomic_DNA"/>
</dbReference>
<dbReference type="InterPro" id="IPR036155">
    <property type="entry name" value="Crypto/Photolyase_N_sf"/>
</dbReference>
<evidence type="ECO:0000313" key="4">
    <source>
        <dbReference type="Proteomes" id="UP000663760"/>
    </source>
</evidence>
<keyword evidence="1" id="KW-0812">Transmembrane</keyword>
<sequence>MAFLTCPHRHLAAPRVQISDRVVSSSRRYRRLSLKCARPTDEASVENGGPALVWFKRDLRVDDHPGLVMAASRHRVVVPIYVFDPRILCCFADDILELLLFSLEDLRKALRDQGSDLLVAFGDVEDEIIKVANQVKATHIFAEEEVEYNFRSVTGLVKSSLAATLFSWGSPEFYSWDTPLYDIESLKELPTSYRDFQKLKIPTIKPVPPPKLPALGIELERGDLPTFDNLKEYLRRNGSLLDESWTSLKRTPAAYILNRGKDNQAQELSPVIEDLGKSYSGESEGTSSPNNVLQKRKTENSVFISRKSNIVKGGTDVVLNALAAYLRYLEGTARDDWQEVHEKLRYTENRVGASFGMLFGAVLYLGVVSRRRVHYEAIKYEKERNAGFLSPFGYSVFTVAAAVNAAISMEWYWLLALKSQVYEEGSYPVRIWSWNGYLIQYTVVGKEGPAVLLVHGFGAFSEHYRDNISAIADDGHRVWAITLLGFGRSEKPNVRYTELLWAELLRDFIVDVIGEPVHIVGNSIGGYFVALVAGLWPDLAKTVVLMNTAGSVIPGYSSVSLTDTGPSGFAWIGSRLLLAYLKLRAENILKNFYPTSPMRADKSLVEEMLRASEDPGVLVVLESIFSFNLGIPLNYLLESFDGKVLIIQGIKDPLSKAKVRLAMLREHCDGVIIRELDAGHCPHDEQPKLVNSILSEWTAAATVISSPVGNP</sequence>
<dbReference type="OrthoDB" id="408373at2759"/>
<accession>A0A7I8K559</accession>
<dbReference type="Proteomes" id="UP000663760">
    <property type="component" value="Chromosome 2"/>
</dbReference>
<dbReference type="PANTHER" id="PTHR47832">
    <property type="entry name" value="DNA PHOTOLYASE"/>
    <property type="match status" value="1"/>
</dbReference>
<name>A0A7I8K559_SPIIN</name>
<dbReference type="Gene3D" id="3.40.50.1820">
    <property type="entry name" value="alpha/beta hydrolase"/>
    <property type="match status" value="1"/>
</dbReference>
<dbReference type="Pfam" id="PF00875">
    <property type="entry name" value="DNA_photolyase"/>
    <property type="match status" value="1"/>
</dbReference>
<reference evidence="3" key="1">
    <citation type="submission" date="2020-02" db="EMBL/GenBank/DDBJ databases">
        <authorList>
            <person name="Scholz U."/>
            <person name="Mascher M."/>
            <person name="Fiebig A."/>
        </authorList>
    </citation>
    <scope>NUCLEOTIDE SEQUENCE</scope>
</reference>
<organism evidence="3 4">
    <name type="scientific">Spirodela intermedia</name>
    <name type="common">Intermediate duckweed</name>
    <dbReference type="NCBI Taxonomy" id="51605"/>
    <lineage>
        <taxon>Eukaryota</taxon>
        <taxon>Viridiplantae</taxon>
        <taxon>Streptophyta</taxon>
        <taxon>Embryophyta</taxon>
        <taxon>Tracheophyta</taxon>
        <taxon>Spermatophyta</taxon>
        <taxon>Magnoliopsida</taxon>
        <taxon>Liliopsida</taxon>
        <taxon>Araceae</taxon>
        <taxon>Lemnoideae</taxon>
        <taxon>Spirodela</taxon>
    </lineage>
</organism>
<evidence type="ECO:0000313" key="3">
    <source>
        <dbReference type="EMBL" id="CAA7391702.1"/>
    </source>
</evidence>
<proteinExistence type="predicted"/>
<dbReference type="Pfam" id="PF12697">
    <property type="entry name" value="Abhydrolase_6"/>
    <property type="match status" value="1"/>
</dbReference>
<dbReference type="PANTHER" id="PTHR47832:SF1">
    <property type="entry name" value="DNA PHOTOLYASE"/>
    <property type="match status" value="1"/>
</dbReference>
<keyword evidence="1" id="KW-1133">Transmembrane helix</keyword>
<keyword evidence="1" id="KW-0472">Membrane</keyword>
<feature type="transmembrane region" description="Helical" evidence="1">
    <location>
        <begin position="351"/>
        <end position="368"/>
    </location>
</feature>
<dbReference type="Gene3D" id="3.40.50.620">
    <property type="entry name" value="HUPs"/>
    <property type="match status" value="1"/>
</dbReference>
<dbReference type="SUPFAM" id="SSF52425">
    <property type="entry name" value="Cryptochrome/photolyase, N-terminal domain"/>
    <property type="match status" value="1"/>
</dbReference>
<dbReference type="AlphaFoldDB" id="A0A7I8K559"/>
<dbReference type="PROSITE" id="PS51645">
    <property type="entry name" value="PHR_CRY_ALPHA_BETA"/>
    <property type="match status" value="1"/>
</dbReference>
<dbReference type="InterPro" id="IPR006050">
    <property type="entry name" value="DNA_photolyase_N"/>
</dbReference>
<dbReference type="InterPro" id="IPR014729">
    <property type="entry name" value="Rossmann-like_a/b/a_fold"/>
</dbReference>
<evidence type="ECO:0000256" key="1">
    <source>
        <dbReference type="SAM" id="Phobius"/>
    </source>
</evidence>
<gene>
    <name evidence="3" type="ORF">SI8410_02002954</name>
</gene>
<dbReference type="InterPro" id="IPR029058">
    <property type="entry name" value="AB_hydrolase_fold"/>
</dbReference>
<protein>
    <recommendedName>
        <fullName evidence="2">Photolyase/cryptochrome alpha/beta domain-containing protein</fullName>
    </recommendedName>
</protein>
<dbReference type="SUPFAM" id="SSF53474">
    <property type="entry name" value="alpha/beta-Hydrolases"/>
    <property type="match status" value="1"/>
</dbReference>
<keyword evidence="4" id="KW-1185">Reference proteome</keyword>
<dbReference type="InterPro" id="IPR000073">
    <property type="entry name" value="AB_hydrolase_1"/>
</dbReference>
<evidence type="ECO:0000259" key="2">
    <source>
        <dbReference type="PROSITE" id="PS51645"/>
    </source>
</evidence>
<dbReference type="PRINTS" id="PR00111">
    <property type="entry name" value="ABHYDROLASE"/>
</dbReference>
<feature type="transmembrane region" description="Helical" evidence="1">
    <location>
        <begin position="388"/>
        <end position="414"/>
    </location>
</feature>